<name>A0ABS8P1D3_9PSEU</name>
<reference evidence="1 2" key="1">
    <citation type="submission" date="2021-11" db="EMBL/GenBank/DDBJ databases">
        <title>Draft genome sequence of Actinomycetospora sp. SF1 isolated from the rhizosphere soil.</title>
        <authorList>
            <person name="Duangmal K."/>
            <person name="Chantavorakit T."/>
        </authorList>
    </citation>
    <scope>NUCLEOTIDE SEQUENCE [LARGE SCALE GENOMIC DNA]</scope>
    <source>
        <strain evidence="1 2">TBRC 5722</strain>
    </source>
</reference>
<accession>A0ABS8P1D3</accession>
<dbReference type="RefSeq" id="WP_230729739.1">
    <property type="nucleotide sequence ID" value="NZ_JAJNDB010000001.1"/>
</dbReference>
<dbReference type="InterPro" id="IPR053977">
    <property type="entry name" value="Rv2466c-like"/>
</dbReference>
<sequence>MTTIDFFIDPVCPFAWVTSQWVREVARQRPVDLRFHSMALAILNRDPSDPWETARGTESAWRQVRVAEALAAARGRDTLDGYFREFGYRYHVLHQRGRDEVLRDTLDVLDAGEFYPAADDQAFDEAVYASHRRAMDVVALDDVGTPITHIDGVGTFGPILTEVPRGPEALEIFDAVATLLRRPVFAELKRGRRSDPVPD</sequence>
<evidence type="ECO:0000313" key="2">
    <source>
        <dbReference type="Proteomes" id="UP001199469"/>
    </source>
</evidence>
<keyword evidence="2" id="KW-1185">Reference proteome</keyword>
<dbReference type="Pfam" id="PF22234">
    <property type="entry name" value="Rv2466c-like"/>
    <property type="match status" value="1"/>
</dbReference>
<protein>
    <submittedName>
        <fullName evidence="1">DsbA family protein</fullName>
    </submittedName>
</protein>
<evidence type="ECO:0000313" key="1">
    <source>
        <dbReference type="EMBL" id="MCD2192048.1"/>
    </source>
</evidence>
<proteinExistence type="predicted"/>
<organism evidence="1 2">
    <name type="scientific">Actinomycetospora endophytica</name>
    <dbReference type="NCBI Taxonomy" id="2291215"/>
    <lineage>
        <taxon>Bacteria</taxon>
        <taxon>Bacillati</taxon>
        <taxon>Actinomycetota</taxon>
        <taxon>Actinomycetes</taxon>
        <taxon>Pseudonocardiales</taxon>
        <taxon>Pseudonocardiaceae</taxon>
        <taxon>Actinomycetospora</taxon>
    </lineage>
</organism>
<dbReference type="Proteomes" id="UP001199469">
    <property type="component" value="Unassembled WGS sequence"/>
</dbReference>
<dbReference type="CDD" id="cd02972">
    <property type="entry name" value="DsbA_family"/>
    <property type="match status" value="1"/>
</dbReference>
<dbReference type="Gene3D" id="3.40.30.10">
    <property type="entry name" value="Glutaredoxin"/>
    <property type="match status" value="1"/>
</dbReference>
<dbReference type="EMBL" id="JAJNDB010000001">
    <property type="protein sequence ID" value="MCD2192048.1"/>
    <property type="molecule type" value="Genomic_DNA"/>
</dbReference>
<dbReference type="InterPro" id="IPR036249">
    <property type="entry name" value="Thioredoxin-like_sf"/>
</dbReference>
<dbReference type="SUPFAM" id="SSF52833">
    <property type="entry name" value="Thioredoxin-like"/>
    <property type="match status" value="1"/>
</dbReference>
<gene>
    <name evidence="1" type="ORF">LQ327_01410</name>
</gene>
<comment type="caution">
    <text evidence="1">The sequence shown here is derived from an EMBL/GenBank/DDBJ whole genome shotgun (WGS) entry which is preliminary data.</text>
</comment>